<evidence type="ECO:0000256" key="5">
    <source>
        <dbReference type="ARBA" id="ARBA00023136"/>
    </source>
</evidence>
<dbReference type="AlphaFoldDB" id="A0AA40VMD2"/>
<comment type="caution">
    <text evidence="9">The sequence shown here is derived from an EMBL/GenBank/DDBJ whole genome shotgun (WGS) entry which is preliminary data.</text>
</comment>
<accession>A0AA40VMD2</accession>
<dbReference type="PANTHER" id="PTHR30572">
    <property type="entry name" value="MEMBRANE COMPONENT OF TRANSPORTER-RELATED"/>
    <property type="match status" value="1"/>
</dbReference>
<keyword evidence="10" id="KW-1185">Reference proteome</keyword>
<name>A0AA40VMD2_9MICO</name>
<keyword evidence="5 7" id="KW-0472">Membrane</keyword>
<proteinExistence type="inferred from homology"/>
<evidence type="ECO:0000256" key="4">
    <source>
        <dbReference type="ARBA" id="ARBA00022989"/>
    </source>
</evidence>
<organism evidence="9 10">
    <name type="scientific">Microbacterium invictum</name>
    <dbReference type="NCBI Taxonomy" id="515415"/>
    <lineage>
        <taxon>Bacteria</taxon>
        <taxon>Bacillati</taxon>
        <taxon>Actinomycetota</taxon>
        <taxon>Actinomycetes</taxon>
        <taxon>Micrococcales</taxon>
        <taxon>Microbacteriaceae</taxon>
        <taxon>Microbacterium</taxon>
    </lineage>
</organism>
<evidence type="ECO:0000313" key="9">
    <source>
        <dbReference type="EMBL" id="MBB4139564.1"/>
    </source>
</evidence>
<dbReference type="PANTHER" id="PTHR30572:SF4">
    <property type="entry name" value="ABC TRANSPORTER PERMEASE YTRF"/>
    <property type="match status" value="1"/>
</dbReference>
<sequence length="372" mass="37671">MSGGSAAGRAAGIIAEAFASARSQPVASVLTMLMVAGMIVTVMLTTGRTVAAEQSVLSSIDSAGTRSITVRAEDGAGITSDVLDRIAGVEGIEWTAAFSLAMDATNTLIPDGTRVPVRYAYGTGLDRLGIPIDSPVPGGLAYASPLALDQLGLPDVAGGITFTTGADYGVAGTIDTPDFLTGFEPVVLVPQPEATGAETVNILVVIAERPDLVAPVSDAVLSVLAADDPTKVTVQTSEALAELRALVKGQLGTFSRGLVLVMLAITGTLVAIILYGLVMMRRKDFGRRRALGATRGLIVGLLLTQTAILAVGGTVLGAAVGAGVLIATGDPLPGGVFLLAIGVLAIATATIAALVPALVASRREPIRELRVP</sequence>
<evidence type="ECO:0000256" key="2">
    <source>
        <dbReference type="ARBA" id="ARBA00022475"/>
    </source>
</evidence>
<dbReference type="InterPro" id="IPR050250">
    <property type="entry name" value="Macrolide_Exporter_MacB"/>
</dbReference>
<dbReference type="Pfam" id="PF02687">
    <property type="entry name" value="FtsX"/>
    <property type="match status" value="1"/>
</dbReference>
<evidence type="ECO:0000256" key="7">
    <source>
        <dbReference type="SAM" id="Phobius"/>
    </source>
</evidence>
<feature type="transmembrane region" description="Helical" evidence="7">
    <location>
        <begin position="299"/>
        <end position="324"/>
    </location>
</feature>
<evidence type="ECO:0000256" key="3">
    <source>
        <dbReference type="ARBA" id="ARBA00022692"/>
    </source>
</evidence>
<evidence type="ECO:0000256" key="6">
    <source>
        <dbReference type="ARBA" id="ARBA00038076"/>
    </source>
</evidence>
<protein>
    <submittedName>
        <fullName evidence="9">ABC transport system permease protein</fullName>
    </submittedName>
</protein>
<dbReference type="Proteomes" id="UP000549113">
    <property type="component" value="Unassembled WGS sequence"/>
</dbReference>
<keyword evidence="3 7" id="KW-0812">Transmembrane</keyword>
<dbReference type="RefSeq" id="WP_241739901.1">
    <property type="nucleotide sequence ID" value="NZ_BAABCO010000001.1"/>
</dbReference>
<comment type="similarity">
    <text evidence="6">Belongs to the ABC-4 integral membrane protein family.</text>
</comment>
<gene>
    <name evidence="9" type="ORF">BKA10_001358</name>
</gene>
<dbReference type="EMBL" id="JACIFH010000001">
    <property type="protein sequence ID" value="MBB4139564.1"/>
    <property type="molecule type" value="Genomic_DNA"/>
</dbReference>
<evidence type="ECO:0000256" key="1">
    <source>
        <dbReference type="ARBA" id="ARBA00004651"/>
    </source>
</evidence>
<feature type="transmembrane region" description="Helical" evidence="7">
    <location>
        <begin position="257"/>
        <end position="278"/>
    </location>
</feature>
<feature type="domain" description="ABC3 transporter permease C-terminal" evidence="8">
    <location>
        <begin position="258"/>
        <end position="364"/>
    </location>
</feature>
<dbReference type="GO" id="GO:0022857">
    <property type="term" value="F:transmembrane transporter activity"/>
    <property type="evidence" value="ECO:0007669"/>
    <property type="project" value="TreeGrafter"/>
</dbReference>
<feature type="transmembrane region" description="Helical" evidence="7">
    <location>
        <begin position="336"/>
        <end position="360"/>
    </location>
</feature>
<dbReference type="GO" id="GO:0005886">
    <property type="term" value="C:plasma membrane"/>
    <property type="evidence" value="ECO:0007669"/>
    <property type="project" value="UniProtKB-SubCell"/>
</dbReference>
<keyword evidence="2" id="KW-1003">Cell membrane</keyword>
<evidence type="ECO:0000259" key="8">
    <source>
        <dbReference type="Pfam" id="PF02687"/>
    </source>
</evidence>
<evidence type="ECO:0000313" key="10">
    <source>
        <dbReference type="Proteomes" id="UP000549113"/>
    </source>
</evidence>
<reference evidence="9 10" key="1">
    <citation type="submission" date="2020-08" db="EMBL/GenBank/DDBJ databases">
        <title>Sequencing the genomes of 1000 actinobacteria strains.</title>
        <authorList>
            <person name="Klenk H.-P."/>
        </authorList>
    </citation>
    <scope>NUCLEOTIDE SEQUENCE [LARGE SCALE GENOMIC DNA]</scope>
    <source>
        <strain evidence="9 10">DSM 19600</strain>
    </source>
</reference>
<feature type="transmembrane region" description="Helical" evidence="7">
    <location>
        <begin position="26"/>
        <end position="45"/>
    </location>
</feature>
<dbReference type="InterPro" id="IPR003838">
    <property type="entry name" value="ABC3_permease_C"/>
</dbReference>
<keyword evidence="4 7" id="KW-1133">Transmembrane helix</keyword>
<comment type="subcellular location">
    <subcellularLocation>
        <location evidence="1">Cell membrane</location>
        <topology evidence="1">Multi-pass membrane protein</topology>
    </subcellularLocation>
</comment>